<sequence length="167" mass="19453">MEDIYKVGEKTMKDYQITVHNQEETFSMAQTFSKFLREGDTIALEGDLGAGKTTFTKGLAKGLGINKNISSPTFTIIKEYKGIFPLYHMDVYRLKDSMEDLGFDEYFHGDGITVIEWAHIIQDQLPEQFLTIEIKFVDLTTRQFLFKPVGIRYEQLCEEFFHEYFSN</sequence>
<dbReference type="NCBIfam" id="TIGR00150">
    <property type="entry name" value="T6A_YjeE"/>
    <property type="match status" value="1"/>
</dbReference>
<dbReference type="GO" id="GO:0008033">
    <property type="term" value="P:tRNA processing"/>
    <property type="evidence" value="ECO:0007669"/>
    <property type="project" value="UniProtKB-KW"/>
</dbReference>
<comment type="subcellular location">
    <subcellularLocation>
        <location evidence="1">Cytoplasm</location>
    </subcellularLocation>
</comment>
<evidence type="ECO:0000313" key="12">
    <source>
        <dbReference type="Proteomes" id="UP000032076"/>
    </source>
</evidence>
<dbReference type="Pfam" id="PF02367">
    <property type="entry name" value="TsaE"/>
    <property type="match status" value="1"/>
</dbReference>
<keyword evidence="5" id="KW-0819">tRNA processing</keyword>
<dbReference type="FunFam" id="3.40.50.300:FF:000777">
    <property type="entry name" value="tRNA (N6-adenosine(37)-N6)-threonylcarbamoyltransferase complex ATPase TsaE"/>
    <property type="match status" value="1"/>
</dbReference>
<evidence type="ECO:0000256" key="2">
    <source>
        <dbReference type="ARBA" id="ARBA00007599"/>
    </source>
</evidence>
<keyword evidence="7" id="KW-0547">Nucleotide-binding</keyword>
<evidence type="ECO:0000256" key="10">
    <source>
        <dbReference type="ARBA" id="ARBA00032441"/>
    </source>
</evidence>
<dbReference type="AlphaFoldDB" id="A0ABD4A3A7"/>
<dbReference type="Gene3D" id="3.40.50.300">
    <property type="entry name" value="P-loop containing nucleotide triphosphate hydrolases"/>
    <property type="match status" value="1"/>
</dbReference>
<evidence type="ECO:0000256" key="8">
    <source>
        <dbReference type="ARBA" id="ARBA00022840"/>
    </source>
</evidence>
<evidence type="ECO:0000256" key="3">
    <source>
        <dbReference type="ARBA" id="ARBA00019010"/>
    </source>
</evidence>
<dbReference type="PANTHER" id="PTHR33540">
    <property type="entry name" value="TRNA THREONYLCARBAMOYLADENOSINE BIOSYNTHESIS PROTEIN TSAE"/>
    <property type="match status" value="1"/>
</dbReference>
<name>A0ABD4A3A7_9BACI</name>
<dbReference type="SUPFAM" id="SSF52540">
    <property type="entry name" value="P-loop containing nucleoside triphosphate hydrolases"/>
    <property type="match status" value="1"/>
</dbReference>
<dbReference type="InterPro" id="IPR027417">
    <property type="entry name" value="P-loop_NTPase"/>
</dbReference>
<protein>
    <recommendedName>
        <fullName evidence="3">tRNA threonylcarbamoyladenosine biosynthesis protein TsaE</fullName>
    </recommendedName>
    <alternativeName>
        <fullName evidence="10">t(6)A37 threonylcarbamoyladenosine biosynthesis protein TsaE</fullName>
    </alternativeName>
</protein>
<comment type="similarity">
    <text evidence="2">Belongs to the TsaE family.</text>
</comment>
<evidence type="ECO:0000256" key="6">
    <source>
        <dbReference type="ARBA" id="ARBA00022723"/>
    </source>
</evidence>
<gene>
    <name evidence="11" type="ORF">B4167_0167</name>
</gene>
<dbReference type="GO" id="GO:0046872">
    <property type="term" value="F:metal ion binding"/>
    <property type="evidence" value="ECO:0007669"/>
    <property type="project" value="UniProtKB-KW"/>
</dbReference>
<proteinExistence type="inferred from homology"/>
<keyword evidence="8" id="KW-0067">ATP-binding</keyword>
<organism evidence="11 12">
    <name type="scientific">Caldibacillus thermoamylovorans</name>
    <dbReference type="NCBI Taxonomy" id="35841"/>
    <lineage>
        <taxon>Bacteria</taxon>
        <taxon>Bacillati</taxon>
        <taxon>Bacillota</taxon>
        <taxon>Bacilli</taxon>
        <taxon>Bacillales</taxon>
        <taxon>Bacillaceae</taxon>
        <taxon>Caldibacillus</taxon>
    </lineage>
</organism>
<dbReference type="Proteomes" id="UP000032076">
    <property type="component" value="Unassembled WGS sequence"/>
</dbReference>
<reference evidence="11 12" key="1">
    <citation type="submission" date="2015-01" db="EMBL/GenBank/DDBJ databases">
        <title>Draft Genome Sequences of Four Bacillus thermoamylovorans Strains, Isolated From Food Products.</title>
        <authorList>
            <person name="Krawcyk A.O."/>
            <person name="Berendsen E.M."/>
            <person name="Eijlander R.T."/>
            <person name="de Jong A."/>
            <person name="Wells-Bennik M."/>
            <person name="Kuipers O.P."/>
        </authorList>
    </citation>
    <scope>NUCLEOTIDE SEQUENCE [LARGE SCALE GENOMIC DNA]</scope>
    <source>
        <strain evidence="11 12">B4167</strain>
    </source>
</reference>
<keyword evidence="9" id="KW-0460">Magnesium</keyword>
<dbReference type="GO" id="GO:0005737">
    <property type="term" value="C:cytoplasm"/>
    <property type="evidence" value="ECO:0007669"/>
    <property type="project" value="UniProtKB-SubCell"/>
</dbReference>
<keyword evidence="4" id="KW-0963">Cytoplasm</keyword>
<dbReference type="InterPro" id="IPR003442">
    <property type="entry name" value="T6A_TsaE"/>
</dbReference>
<dbReference type="EMBL" id="JXLU01000138">
    <property type="protein sequence ID" value="KIO70750.1"/>
    <property type="molecule type" value="Genomic_DNA"/>
</dbReference>
<dbReference type="GO" id="GO:0005524">
    <property type="term" value="F:ATP binding"/>
    <property type="evidence" value="ECO:0007669"/>
    <property type="project" value="UniProtKB-KW"/>
</dbReference>
<accession>A0ABD4A3A7</accession>
<evidence type="ECO:0000256" key="5">
    <source>
        <dbReference type="ARBA" id="ARBA00022694"/>
    </source>
</evidence>
<dbReference type="PANTHER" id="PTHR33540:SF2">
    <property type="entry name" value="TRNA THREONYLCARBAMOYLADENOSINE BIOSYNTHESIS PROTEIN TSAE"/>
    <property type="match status" value="1"/>
</dbReference>
<keyword evidence="6" id="KW-0479">Metal-binding</keyword>
<evidence type="ECO:0000313" key="11">
    <source>
        <dbReference type="EMBL" id="KIO70750.1"/>
    </source>
</evidence>
<comment type="caution">
    <text evidence="11">The sequence shown here is derived from an EMBL/GenBank/DDBJ whole genome shotgun (WGS) entry which is preliminary data.</text>
</comment>
<evidence type="ECO:0000256" key="7">
    <source>
        <dbReference type="ARBA" id="ARBA00022741"/>
    </source>
</evidence>
<evidence type="ECO:0000256" key="9">
    <source>
        <dbReference type="ARBA" id="ARBA00022842"/>
    </source>
</evidence>
<evidence type="ECO:0000256" key="1">
    <source>
        <dbReference type="ARBA" id="ARBA00004496"/>
    </source>
</evidence>
<evidence type="ECO:0000256" key="4">
    <source>
        <dbReference type="ARBA" id="ARBA00022490"/>
    </source>
</evidence>